<dbReference type="Proteomes" id="UP000008825">
    <property type="component" value="Chromosome"/>
</dbReference>
<dbReference type="HOGENOM" id="CLU_052027_2_3_7"/>
<dbReference type="GO" id="GO:0005886">
    <property type="term" value="C:plasma membrane"/>
    <property type="evidence" value="ECO:0007669"/>
    <property type="project" value="TreeGrafter"/>
</dbReference>
<dbReference type="EMBL" id="CP001124">
    <property type="protein sequence ID" value="ACH38092.1"/>
    <property type="molecule type" value="Genomic_DNA"/>
</dbReference>
<dbReference type="OrthoDB" id="9812433at2"/>
<name>B5EGZ0_CITBB</name>
<dbReference type="SUPFAM" id="SSF52540">
    <property type="entry name" value="P-loop containing nucleoside triphosphate hydrolases"/>
    <property type="match status" value="1"/>
</dbReference>
<dbReference type="PANTHER" id="PTHR32309:SF13">
    <property type="entry name" value="FERRIC ENTEROBACTIN TRANSPORT PROTEIN FEPE"/>
    <property type="match status" value="1"/>
</dbReference>
<dbReference type="InterPro" id="IPR027417">
    <property type="entry name" value="P-loop_NTPase"/>
</dbReference>
<dbReference type="PANTHER" id="PTHR32309">
    <property type="entry name" value="TYROSINE-PROTEIN KINASE"/>
    <property type="match status" value="1"/>
</dbReference>
<dbReference type="Gene3D" id="3.40.50.300">
    <property type="entry name" value="P-loop containing nucleotide triphosphate hydrolases"/>
    <property type="match status" value="1"/>
</dbReference>
<keyword evidence="2" id="KW-1185">Reference proteome</keyword>
<dbReference type="GO" id="GO:0004713">
    <property type="term" value="F:protein tyrosine kinase activity"/>
    <property type="evidence" value="ECO:0007669"/>
    <property type="project" value="TreeGrafter"/>
</dbReference>
<reference evidence="1 2" key="1">
    <citation type="submission" date="2008-07" db="EMBL/GenBank/DDBJ databases">
        <title>Complete sequence of Geobacter bemidjiensis BEM.</title>
        <authorList>
            <consortium name="US DOE Joint Genome Institute"/>
            <person name="Lucas S."/>
            <person name="Copeland A."/>
            <person name="Lapidus A."/>
            <person name="Glavina del Rio T."/>
            <person name="Dalin E."/>
            <person name="Tice H."/>
            <person name="Bruce D."/>
            <person name="Goodwin L."/>
            <person name="Pitluck S."/>
            <person name="Kiss H."/>
            <person name="Brettin T."/>
            <person name="Detter J.C."/>
            <person name="Han C."/>
            <person name="Kuske C.R."/>
            <person name="Schmutz J."/>
            <person name="Larimer F."/>
            <person name="Land M."/>
            <person name="Hauser L."/>
            <person name="Kyrpides N."/>
            <person name="Lykidis A."/>
            <person name="Lovley D."/>
            <person name="Richardson P."/>
        </authorList>
    </citation>
    <scope>NUCLEOTIDE SEQUENCE [LARGE SCALE GENOMIC DNA]</scope>
    <source>
        <strain evidence="2">ATCC BAA-1014 / DSM 16622 / JCM 12645 / Bem</strain>
    </source>
</reference>
<protein>
    <submittedName>
        <fullName evidence="1">Protein tyrosine kinase, putative</fullName>
    </submittedName>
</protein>
<evidence type="ECO:0000313" key="2">
    <source>
        <dbReference type="Proteomes" id="UP000008825"/>
    </source>
</evidence>
<reference evidence="1 2" key="2">
    <citation type="journal article" date="2010" name="BMC Genomics">
        <title>The genome of Geobacter bemidjiensis, exemplar for the subsurface clade of Geobacter species that predominate in Fe(III)-reducing subsurface environments.</title>
        <authorList>
            <person name="Aklujkar M."/>
            <person name="Young N.D."/>
            <person name="Holmes D."/>
            <person name="Chavan M."/>
            <person name="Risso C."/>
            <person name="Kiss H.E."/>
            <person name="Han C.S."/>
            <person name="Land M.L."/>
            <person name="Lovley D.R."/>
        </authorList>
    </citation>
    <scope>NUCLEOTIDE SEQUENCE [LARGE SCALE GENOMIC DNA]</scope>
    <source>
        <strain evidence="2">ATCC BAA-1014 / DSM 16622 / JCM 12645 / Bem</strain>
    </source>
</reference>
<dbReference type="AlphaFoldDB" id="B5EGZ0"/>
<gene>
    <name evidence="1" type="ordered locus">Gbem_1072</name>
</gene>
<sequence length="240" mass="26852">MSNIHEALEQARREKSCSTVSSQIALEAQVVRGFSLADEMSKLHHQIGLILADGSYKVLQFVGCSHRAGVSTIVREFASAAVNHYGKSVLILDPSCQELERRINFNVTCEFGWFDTDKDELPDKAFFRFGDSNLYFAPISVHASLVAPSKNIDRNLDLWAKLRERFDLILIDSSSGPKRQEAVDSFHNVDGIILVLEAGKTRRESAEGVKKKIQAAGGVILGAVFNKRQYYIPDFIYKKL</sequence>
<dbReference type="InterPro" id="IPR050445">
    <property type="entry name" value="Bact_polysacc_biosynth/exp"/>
</dbReference>
<accession>B5EGZ0</accession>
<dbReference type="eggNOG" id="COG0489">
    <property type="taxonomic scope" value="Bacteria"/>
</dbReference>
<organism evidence="1 2">
    <name type="scientific">Citrifermentans bemidjiense (strain ATCC BAA-1014 / DSM 16622 / JCM 12645 / Bem)</name>
    <name type="common">Geobacter bemidjiensis</name>
    <dbReference type="NCBI Taxonomy" id="404380"/>
    <lineage>
        <taxon>Bacteria</taxon>
        <taxon>Pseudomonadati</taxon>
        <taxon>Thermodesulfobacteriota</taxon>
        <taxon>Desulfuromonadia</taxon>
        <taxon>Geobacterales</taxon>
        <taxon>Geobacteraceae</taxon>
        <taxon>Citrifermentans</taxon>
    </lineage>
</organism>
<evidence type="ECO:0000313" key="1">
    <source>
        <dbReference type="EMBL" id="ACH38092.1"/>
    </source>
</evidence>
<dbReference type="RefSeq" id="WP_012529506.1">
    <property type="nucleotide sequence ID" value="NC_011146.1"/>
</dbReference>
<keyword evidence="1" id="KW-0808">Transferase</keyword>
<proteinExistence type="predicted"/>
<dbReference type="STRING" id="404380.Gbem_1072"/>
<dbReference type="KEGG" id="gbm:Gbem_1072"/>
<keyword evidence="1" id="KW-0418">Kinase</keyword>